<protein>
    <submittedName>
        <fullName evidence="2">Uncharacterized protein</fullName>
    </submittedName>
</protein>
<keyword evidence="3" id="KW-1185">Reference proteome</keyword>
<gene>
    <name evidence="2" type="ORF">QLQ12_23645</name>
</gene>
<dbReference type="RefSeq" id="WP_282762550.1">
    <property type="nucleotide sequence ID" value="NZ_JASCTH010000015.1"/>
</dbReference>
<organism evidence="2 3">
    <name type="scientific">Actinoplanes sandaracinus</name>
    <dbReference type="NCBI Taxonomy" id="3045177"/>
    <lineage>
        <taxon>Bacteria</taxon>
        <taxon>Bacillati</taxon>
        <taxon>Actinomycetota</taxon>
        <taxon>Actinomycetes</taxon>
        <taxon>Micromonosporales</taxon>
        <taxon>Micromonosporaceae</taxon>
        <taxon>Actinoplanes</taxon>
    </lineage>
</organism>
<feature type="region of interest" description="Disordered" evidence="1">
    <location>
        <begin position="23"/>
        <end position="50"/>
    </location>
</feature>
<accession>A0ABT6WPG2</accession>
<comment type="caution">
    <text evidence="2">The sequence shown here is derived from an EMBL/GenBank/DDBJ whole genome shotgun (WGS) entry which is preliminary data.</text>
</comment>
<reference evidence="2 3" key="1">
    <citation type="submission" date="2023-05" db="EMBL/GenBank/DDBJ databases">
        <title>Actinoplanes sp. NEAU-A12 genome sequencing.</title>
        <authorList>
            <person name="Wang Z.-S."/>
        </authorList>
    </citation>
    <scope>NUCLEOTIDE SEQUENCE [LARGE SCALE GENOMIC DNA]</scope>
    <source>
        <strain evidence="2 3">NEAU-A12</strain>
    </source>
</reference>
<evidence type="ECO:0000313" key="3">
    <source>
        <dbReference type="Proteomes" id="UP001241758"/>
    </source>
</evidence>
<dbReference type="Proteomes" id="UP001241758">
    <property type="component" value="Unassembled WGS sequence"/>
</dbReference>
<evidence type="ECO:0000256" key="1">
    <source>
        <dbReference type="SAM" id="MobiDB-lite"/>
    </source>
</evidence>
<name>A0ABT6WPG2_9ACTN</name>
<proteinExistence type="predicted"/>
<sequence>MDASGSPLPEKVVEGIKEARRKMAEDGVKRMPALPQKAIPPDADFQRTTKGSLKEGGILRLLTARSDLTGQQELAGVAGGVTKYRNVPCSQTFKFSTNPAPRKRPNLLMCWRTTPKKSVVAIVVDPGGNPSREKAVRALEKKWRAMG</sequence>
<evidence type="ECO:0000313" key="2">
    <source>
        <dbReference type="EMBL" id="MDI6101619.1"/>
    </source>
</evidence>
<dbReference type="EMBL" id="JASCTH010000015">
    <property type="protein sequence ID" value="MDI6101619.1"/>
    <property type="molecule type" value="Genomic_DNA"/>
</dbReference>